<organism evidence="3 4">
    <name type="scientific">Streptomyces natalensis ATCC 27448</name>
    <dbReference type="NCBI Taxonomy" id="1240678"/>
    <lineage>
        <taxon>Bacteria</taxon>
        <taxon>Bacillati</taxon>
        <taxon>Actinomycetota</taxon>
        <taxon>Actinomycetes</taxon>
        <taxon>Kitasatosporales</taxon>
        <taxon>Streptomycetaceae</taxon>
        <taxon>Streptomyces</taxon>
    </lineage>
</organism>
<feature type="compositionally biased region" description="Basic and acidic residues" evidence="1">
    <location>
        <begin position="73"/>
        <end position="82"/>
    </location>
</feature>
<reference evidence="3 4" key="1">
    <citation type="submission" date="2014-09" db="EMBL/GenBank/DDBJ databases">
        <title>Draft genome sequence of Streptomyces natalensis ATCC 27448, producer of the antifungal pimaricin.</title>
        <authorList>
            <person name="Mendes M.V."/>
            <person name="Beites T."/>
            <person name="Pires S."/>
            <person name="Santos C.L."/>
            <person name="Moradas-Ferreira P."/>
        </authorList>
    </citation>
    <scope>NUCLEOTIDE SEQUENCE [LARGE SCALE GENOMIC DNA]</scope>
    <source>
        <strain evidence="3 4">ATCC 27448</strain>
    </source>
</reference>
<accession>A0A0D7CV32</accession>
<proteinExistence type="predicted"/>
<comment type="caution">
    <text evidence="3">The sequence shown here is derived from an EMBL/GenBank/DDBJ whole genome shotgun (WGS) entry which is preliminary data.</text>
</comment>
<gene>
    <name evidence="3" type="ORF">SNA_01390</name>
</gene>
<protein>
    <recommendedName>
        <fullName evidence="2">Transposase putative helix-turn-helix domain-containing protein</fullName>
    </recommendedName>
</protein>
<dbReference type="EMBL" id="JRKI01000003">
    <property type="protein sequence ID" value="KIZ19227.1"/>
    <property type="molecule type" value="Genomic_DNA"/>
</dbReference>
<dbReference type="AlphaFoldDB" id="A0A0D7CV32"/>
<evidence type="ECO:0000313" key="3">
    <source>
        <dbReference type="EMBL" id="KIZ19227.1"/>
    </source>
</evidence>
<name>A0A0D7CV32_9ACTN</name>
<dbReference type="RefSeq" id="WP_030068332.1">
    <property type="nucleotide sequence ID" value="NZ_JRKI01000003.1"/>
</dbReference>
<feature type="region of interest" description="Disordered" evidence="1">
    <location>
        <begin position="61"/>
        <end position="82"/>
    </location>
</feature>
<dbReference type="InterPro" id="IPR021027">
    <property type="entry name" value="Transposase_put_HTH"/>
</dbReference>
<feature type="domain" description="Transposase putative helix-turn-helix" evidence="2">
    <location>
        <begin position="1"/>
        <end position="39"/>
    </location>
</feature>
<dbReference type="Pfam" id="PF12323">
    <property type="entry name" value="HTH_OrfB_IS605"/>
    <property type="match status" value="1"/>
</dbReference>
<dbReference type="Proteomes" id="UP000032458">
    <property type="component" value="Unassembled WGS sequence"/>
</dbReference>
<keyword evidence="4" id="KW-1185">Reference proteome</keyword>
<dbReference type="PATRIC" id="fig|1240678.4.peg.303"/>
<evidence type="ECO:0000259" key="2">
    <source>
        <dbReference type="Pfam" id="PF12323"/>
    </source>
</evidence>
<evidence type="ECO:0000313" key="4">
    <source>
        <dbReference type="Proteomes" id="UP000032458"/>
    </source>
</evidence>
<sequence>MQLRYQYRVFPTPDQCLRAARVFGCKRVVWNDALARIKTVKASNKLLGNPRVRLTQGPYQQVPRNADCPARPGLERRTQCPR</sequence>
<evidence type="ECO:0000256" key="1">
    <source>
        <dbReference type="SAM" id="MobiDB-lite"/>
    </source>
</evidence>